<evidence type="ECO:0000256" key="1">
    <source>
        <dbReference type="SAM" id="Phobius"/>
    </source>
</evidence>
<dbReference type="PROSITE" id="PS51257">
    <property type="entry name" value="PROKAR_LIPOPROTEIN"/>
    <property type="match status" value="1"/>
</dbReference>
<comment type="caution">
    <text evidence="3">The sequence shown here is derived from an EMBL/GenBank/DDBJ whole genome shotgun (WGS) entry which is preliminary data.</text>
</comment>
<dbReference type="Proteomes" id="UP000606974">
    <property type="component" value="Unassembled WGS sequence"/>
</dbReference>
<feature type="transmembrane region" description="Helical" evidence="1">
    <location>
        <begin position="21"/>
        <end position="44"/>
    </location>
</feature>
<gene>
    <name evidence="3" type="ORF">GJ744_005077</name>
</gene>
<dbReference type="EMBL" id="JAACFV010000022">
    <property type="protein sequence ID" value="KAF7511180.1"/>
    <property type="molecule type" value="Genomic_DNA"/>
</dbReference>
<protein>
    <recommendedName>
        <fullName evidence="2">Heterokaryon incompatibility domain-containing protein</fullName>
    </recommendedName>
</protein>
<sequence>MGCLTCKEMNIRKLEVDILSIASSAVAGCSFCAIIFNGYCWLWGRPERHATLDTRLSFLRVRWKSGLALNKTRERINMLQEGRFFSVPSISSKFSAFGDAPEIFEKSSSPQCLLLIKKWLRDCQQFHASCTQHTLPKLPTRVVDVQDPPRLYETNHASGRYVALSHCWGRVSLHQTRKATLEGHKKMIRWDDLSTTFQDAIALTRQLEIPYIWIDSLCIVQDDKLDWEQESSVMGQVYANATLTVAATLSGDGNGGIFSERPRSPCLAEDVLAHERFNDETLSTAAHPPSQSGVFVRHALGGHGSGFPFARSLINRRGTENPLALRAWAFQERLLSTRILHFGQQELVWECQSGVECECGDCGQPNYFVQLPPPPSMQKQFRDPIDFNEHRWTAGPDQWDGVVQTYSQLHLSYESDKLPALSGIAKEIMNREDTGPYLAGLWKNQLPLKLAWLCSEPGKRPQRYRAPTWSWASVDNATVSTQMFQILQNAAVLQDVSCTLASLDPTGQIKDAFLRLSAPVIHQHMQLVRLEVPRGAERFRWTIHPDHVQRVYMDIGSDFLDFLPSALDENVICPVMSLLIGRDPSIIVSLILVPSRRIQNAYERIGCCIQYLKLTKELGKLWADAKTMEVMIV</sequence>
<dbReference type="PANTHER" id="PTHR33112:SF9">
    <property type="entry name" value="HETEROKARYON INCOMPATIBILITY DOMAIN-CONTAINING PROTEIN"/>
    <property type="match status" value="1"/>
</dbReference>
<keyword evidence="1" id="KW-1133">Transmembrane helix</keyword>
<accession>A0A8H7E7F7</accession>
<feature type="domain" description="Heterokaryon incompatibility" evidence="2">
    <location>
        <begin position="161"/>
        <end position="332"/>
    </location>
</feature>
<keyword evidence="1" id="KW-0812">Transmembrane</keyword>
<evidence type="ECO:0000313" key="4">
    <source>
        <dbReference type="Proteomes" id="UP000606974"/>
    </source>
</evidence>
<dbReference type="OrthoDB" id="5125733at2759"/>
<dbReference type="InterPro" id="IPR010730">
    <property type="entry name" value="HET"/>
</dbReference>
<dbReference type="PANTHER" id="PTHR33112">
    <property type="entry name" value="DOMAIN PROTEIN, PUTATIVE-RELATED"/>
    <property type="match status" value="1"/>
</dbReference>
<keyword evidence="4" id="KW-1185">Reference proteome</keyword>
<proteinExistence type="predicted"/>
<dbReference type="Pfam" id="PF06985">
    <property type="entry name" value="HET"/>
    <property type="match status" value="1"/>
</dbReference>
<keyword evidence="1" id="KW-0472">Membrane</keyword>
<reference evidence="3" key="1">
    <citation type="submission" date="2020-02" db="EMBL/GenBank/DDBJ databases">
        <authorList>
            <person name="Palmer J.M."/>
        </authorList>
    </citation>
    <scope>NUCLEOTIDE SEQUENCE</scope>
    <source>
        <strain evidence="3">EPUS1.4</strain>
        <tissue evidence="3">Thallus</tissue>
    </source>
</reference>
<organism evidence="3 4">
    <name type="scientific">Endocarpon pusillum</name>
    <dbReference type="NCBI Taxonomy" id="364733"/>
    <lineage>
        <taxon>Eukaryota</taxon>
        <taxon>Fungi</taxon>
        <taxon>Dikarya</taxon>
        <taxon>Ascomycota</taxon>
        <taxon>Pezizomycotina</taxon>
        <taxon>Eurotiomycetes</taxon>
        <taxon>Chaetothyriomycetidae</taxon>
        <taxon>Verrucariales</taxon>
        <taxon>Verrucariaceae</taxon>
        <taxon>Endocarpon</taxon>
    </lineage>
</organism>
<name>A0A8H7E7F7_9EURO</name>
<dbReference type="AlphaFoldDB" id="A0A8H7E7F7"/>
<evidence type="ECO:0000259" key="2">
    <source>
        <dbReference type="Pfam" id="PF06985"/>
    </source>
</evidence>
<evidence type="ECO:0000313" key="3">
    <source>
        <dbReference type="EMBL" id="KAF7511180.1"/>
    </source>
</evidence>